<feature type="transmembrane region" description="Helical" evidence="4">
    <location>
        <begin position="344"/>
        <end position="362"/>
    </location>
</feature>
<evidence type="ECO:0000256" key="3">
    <source>
        <dbReference type="ARBA" id="ARBA00023136"/>
    </source>
</evidence>
<keyword evidence="1 4" id="KW-0812">Transmembrane</keyword>
<dbReference type="PROSITE" id="PS50850">
    <property type="entry name" value="MFS"/>
    <property type="match status" value="1"/>
</dbReference>
<feature type="transmembrane region" description="Helical" evidence="4">
    <location>
        <begin position="383"/>
        <end position="403"/>
    </location>
</feature>
<reference evidence="6" key="1">
    <citation type="submission" date="2024-07" db="EMBL/GenBank/DDBJ databases">
        <title>Genome Analysis of a Potential Novel Vibrio Species Secreting pH- and Thermo-stable Alginate Lyase and its Application in Producing Alginate Oligosaccharides.</title>
        <authorList>
            <person name="Huang H."/>
            <person name="Bao K."/>
        </authorList>
    </citation>
    <scope>NUCLEOTIDE SEQUENCE</scope>
    <source>
        <strain evidence="6">HB236076</strain>
        <plasmid evidence="6">p-HB236076</plasmid>
    </source>
</reference>
<keyword evidence="6" id="KW-0614">Plasmid</keyword>
<name>A0AB39HJG5_9VIBR</name>
<geneLocation type="plasmid" evidence="6">
    <name>p-HB236076</name>
</geneLocation>
<feature type="transmembrane region" description="Helical" evidence="4">
    <location>
        <begin position="175"/>
        <end position="195"/>
    </location>
</feature>
<feature type="transmembrane region" description="Helical" evidence="4">
    <location>
        <begin position="133"/>
        <end position="154"/>
    </location>
</feature>
<dbReference type="AlphaFoldDB" id="A0AB39HJG5"/>
<dbReference type="InterPro" id="IPR052528">
    <property type="entry name" value="Sugar_transport-like"/>
</dbReference>
<dbReference type="KEGG" id="vih:AB0763_17080"/>
<evidence type="ECO:0000259" key="5">
    <source>
        <dbReference type="PROSITE" id="PS50850"/>
    </source>
</evidence>
<dbReference type="Gene3D" id="1.20.1250.20">
    <property type="entry name" value="MFS general substrate transporter like domains"/>
    <property type="match status" value="2"/>
</dbReference>
<protein>
    <submittedName>
        <fullName evidence="6">MFS transporter</fullName>
    </submittedName>
</protein>
<feature type="transmembrane region" description="Helical" evidence="4">
    <location>
        <begin position="104"/>
        <end position="127"/>
    </location>
</feature>
<dbReference type="RefSeq" id="WP_306099653.1">
    <property type="nucleotide sequence ID" value="NZ_CP162602.1"/>
</dbReference>
<feature type="domain" description="Major facilitator superfamily (MFS) profile" evidence="5">
    <location>
        <begin position="36"/>
        <end position="438"/>
    </location>
</feature>
<evidence type="ECO:0000256" key="1">
    <source>
        <dbReference type="ARBA" id="ARBA00022692"/>
    </source>
</evidence>
<evidence type="ECO:0000256" key="2">
    <source>
        <dbReference type="ARBA" id="ARBA00022989"/>
    </source>
</evidence>
<dbReference type="InterPro" id="IPR011701">
    <property type="entry name" value="MFS"/>
</dbReference>
<feature type="transmembrane region" description="Helical" evidence="4">
    <location>
        <begin position="201"/>
        <end position="225"/>
    </location>
</feature>
<feature type="transmembrane region" description="Helical" evidence="4">
    <location>
        <begin position="288"/>
        <end position="307"/>
    </location>
</feature>
<feature type="transmembrane region" description="Helical" evidence="4">
    <location>
        <begin position="319"/>
        <end position="338"/>
    </location>
</feature>
<dbReference type="PANTHER" id="PTHR23526">
    <property type="entry name" value="INTEGRAL MEMBRANE TRANSPORT PROTEIN-RELATED"/>
    <property type="match status" value="1"/>
</dbReference>
<dbReference type="InterPro" id="IPR036259">
    <property type="entry name" value="MFS_trans_sf"/>
</dbReference>
<accession>A0AB39HJG5</accession>
<evidence type="ECO:0000256" key="4">
    <source>
        <dbReference type="SAM" id="Phobius"/>
    </source>
</evidence>
<evidence type="ECO:0000313" key="6">
    <source>
        <dbReference type="EMBL" id="XDK26740.1"/>
    </source>
</evidence>
<dbReference type="Pfam" id="PF07690">
    <property type="entry name" value="MFS_1"/>
    <property type="match status" value="1"/>
</dbReference>
<feature type="transmembrane region" description="Helical" evidence="4">
    <location>
        <begin position="254"/>
        <end position="276"/>
    </location>
</feature>
<dbReference type="EMBL" id="CP162602">
    <property type="protein sequence ID" value="XDK26740.1"/>
    <property type="molecule type" value="Genomic_DNA"/>
</dbReference>
<gene>
    <name evidence="6" type="ORF">AB0763_17080</name>
</gene>
<dbReference type="InterPro" id="IPR020846">
    <property type="entry name" value="MFS_dom"/>
</dbReference>
<keyword evidence="2 4" id="KW-1133">Transmembrane helix</keyword>
<dbReference type="PANTHER" id="PTHR23526:SF2">
    <property type="entry name" value="MAJOR FACILITATOR SUPERFAMILY (MFS) PROFILE DOMAIN-CONTAINING PROTEIN"/>
    <property type="match status" value="1"/>
</dbReference>
<sequence length="438" mass="47287">MPDPKLEKVYEYLINDEDARACRAISDSACKVVPGNFIKMVVAQFFTKLGDALINPKVTLPWIMQSIGVPASFIAWLVPIRESGSLIPQLAIASLIRQMPLRKWPWVVGALIQSLSVLGIGLVALLFTGATAGTLIILLLVIFSLARGLSSVAAKDVLGKTIPKKQRGQVNGWSSSSSGLVTLMLAGVMAISYFVDWQGNGVFYALSLIGAAAVWLLGAGVFSLIKEEQGETDGGKNGLLEALKQCRLLWTDKVFFQFVLARTLLLSTALSAPYYVLLAHQKIGNQMWLLALFMFASGMASLCSGPFWGRFADQSSRKVMMLGASLSGLIGIGLFVIAQLAPQWLALSGFLPILYFGICIAHDGVRVGRKTYLVDMSEGNTRTTYVAVSNTVIGVMLLLMSFLGLLTELLALPSLIVLFAVFTFVGVLVTNKLPELSQ</sequence>
<dbReference type="GO" id="GO:0022857">
    <property type="term" value="F:transmembrane transporter activity"/>
    <property type="evidence" value="ECO:0007669"/>
    <property type="project" value="InterPro"/>
</dbReference>
<proteinExistence type="predicted"/>
<feature type="transmembrane region" description="Helical" evidence="4">
    <location>
        <begin position="409"/>
        <end position="429"/>
    </location>
</feature>
<organism evidence="6">
    <name type="scientific">Vibrio sp. HB236076</name>
    <dbReference type="NCBI Taxonomy" id="3232307"/>
    <lineage>
        <taxon>Bacteria</taxon>
        <taxon>Pseudomonadati</taxon>
        <taxon>Pseudomonadota</taxon>
        <taxon>Gammaproteobacteria</taxon>
        <taxon>Vibrionales</taxon>
        <taxon>Vibrionaceae</taxon>
        <taxon>Vibrio</taxon>
    </lineage>
</organism>
<dbReference type="SUPFAM" id="SSF103473">
    <property type="entry name" value="MFS general substrate transporter"/>
    <property type="match status" value="1"/>
</dbReference>
<keyword evidence="3 4" id="KW-0472">Membrane</keyword>